<comment type="caution">
    <text evidence="2">The sequence shown here is derived from an EMBL/GenBank/DDBJ whole genome shotgun (WGS) entry which is preliminary data.</text>
</comment>
<dbReference type="RefSeq" id="WP_068504197.1">
    <property type="nucleotide sequence ID" value="NZ_LWQU01000185.1"/>
</dbReference>
<dbReference type="Pfam" id="PF08241">
    <property type="entry name" value="Methyltransf_11"/>
    <property type="match status" value="1"/>
</dbReference>
<sequence length="221" mass="25092">MAEFNFIQKLHSSTKRDYVARVVEADKAECARVAQQWGQDYWDGERRFGYGGYRYDGRWRPVAEELARHLKLKPGMRLLDVGCGKGFLLYEFTQVVPGLVVAGLDISAYAIDNAKPEIKPFLSVGDAASLPYGDGEFDAVVSLGCLHNLNLPDLWRAVGELQRVCPGTAKYVMVESFRDEREKANLLYWQLTCRSFHDPQSWAWLFGQAGYGGDWGFIFFE</sequence>
<dbReference type="GO" id="GO:0032259">
    <property type="term" value="P:methylation"/>
    <property type="evidence" value="ECO:0007669"/>
    <property type="project" value="UniProtKB-KW"/>
</dbReference>
<dbReference type="Proteomes" id="UP000078543">
    <property type="component" value="Unassembled WGS sequence"/>
</dbReference>
<protein>
    <submittedName>
        <fullName evidence="2">SAM-dependent methyltransferase</fullName>
    </submittedName>
</protein>
<dbReference type="SUPFAM" id="SSF53335">
    <property type="entry name" value="S-adenosyl-L-methionine-dependent methyltransferases"/>
    <property type="match status" value="1"/>
</dbReference>
<organism evidence="2 3">
    <name type="scientific">Magnetospirillum moscoviense</name>
    <dbReference type="NCBI Taxonomy" id="1437059"/>
    <lineage>
        <taxon>Bacteria</taxon>
        <taxon>Pseudomonadati</taxon>
        <taxon>Pseudomonadota</taxon>
        <taxon>Alphaproteobacteria</taxon>
        <taxon>Rhodospirillales</taxon>
        <taxon>Rhodospirillaceae</taxon>
        <taxon>Magnetospirillum</taxon>
    </lineage>
</organism>
<dbReference type="AlphaFoldDB" id="A0A178M9D3"/>
<name>A0A178M9D3_9PROT</name>
<dbReference type="OrthoDB" id="9808140at2"/>
<keyword evidence="3" id="KW-1185">Reference proteome</keyword>
<dbReference type="InterPro" id="IPR013216">
    <property type="entry name" value="Methyltransf_11"/>
</dbReference>
<dbReference type="PANTHER" id="PTHR43464:SF83">
    <property type="entry name" value="MALONYL-[ACYL-CARRIER PROTEIN] O-METHYLTRANSFERASE"/>
    <property type="match status" value="1"/>
</dbReference>
<feature type="domain" description="Methyltransferase type 11" evidence="1">
    <location>
        <begin position="79"/>
        <end position="165"/>
    </location>
</feature>
<evidence type="ECO:0000313" key="2">
    <source>
        <dbReference type="EMBL" id="OAN45391.1"/>
    </source>
</evidence>
<evidence type="ECO:0000259" key="1">
    <source>
        <dbReference type="Pfam" id="PF08241"/>
    </source>
</evidence>
<evidence type="ECO:0000313" key="3">
    <source>
        <dbReference type="Proteomes" id="UP000078543"/>
    </source>
</evidence>
<keyword evidence="2" id="KW-0489">Methyltransferase</keyword>
<accession>A0A178M9D3</accession>
<dbReference type="EMBL" id="LWQU01000185">
    <property type="protein sequence ID" value="OAN45391.1"/>
    <property type="molecule type" value="Genomic_DNA"/>
</dbReference>
<gene>
    <name evidence="2" type="ORF">A6A05_04530</name>
</gene>
<dbReference type="CDD" id="cd02440">
    <property type="entry name" value="AdoMet_MTases"/>
    <property type="match status" value="1"/>
</dbReference>
<dbReference type="InterPro" id="IPR029063">
    <property type="entry name" value="SAM-dependent_MTases_sf"/>
</dbReference>
<dbReference type="GO" id="GO:0008757">
    <property type="term" value="F:S-adenosylmethionine-dependent methyltransferase activity"/>
    <property type="evidence" value="ECO:0007669"/>
    <property type="project" value="InterPro"/>
</dbReference>
<dbReference type="STRING" id="1437059.A6A05_04530"/>
<proteinExistence type="predicted"/>
<keyword evidence="2" id="KW-0808">Transferase</keyword>
<dbReference type="Gene3D" id="3.40.50.150">
    <property type="entry name" value="Vaccinia Virus protein VP39"/>
    <property type="match status" value="1"/>
</dbReference>
<dbReference type="PANTHER" id="PTHR43464">
    <property type="entry name" value="METHYLTRANSFERASE"/>
    <property type="match status" value="1"/>
</dbReference>
<reference evidence="2 3" key="1">
    <citation type="submission" date="2016-04" db="EMBL/GenBank/DDBJ databases">
        <title>Draft genome sequence of freshwater magnetotactic bacteria Magnetospirillum marisnigri SP-1 and Magnetospirillum moscoviense BB-1.</title>
        <authorList>
            <person name="Koziaeva V."/>
            <person name="Dziuba M.V."/>
            <person name="Ivanov T.M."/>
            <person name="Kuznetsov B."/>
            <person name="Grouzdev D.S."/>
        </authorList>
    </citation>
    <scope>NUCLEOTIDE SEQUENCE [LARGE SCALE GENOMIC DNA]</scope>
    <source>
        <strain evidence="2 3">BB-1</strain>
    </source>
</reference>